<protein>
    <submittedName>
        <fullName evidence="1">Uncharacterized protein</fullName>
    </submittedName>
</protein>
<dbReference type="Proteomes" id="UP001557465">
    <property type="component" value="Unassembled WGS sequence"/>
</dbReference>
<accession>A0ABV3TPG5</accession>
<name>A0ABV3TPG5_9RHOB</name>
<organism evidence="1 2">
    <name type="scientific">Thioclava arctica</name>
    <dbReference type="NCBI Taxonomy" id="3238301"/>
    <lineage>
        <taxon>Bacteria</taxon>
        <taxon>Pseudomonadati</taxon>
        <taxon>Pseudomonadota</taxon>
        <taxon>Alphaproteobacteria</taxon>
        <taxon>Rhodobacterales</taxon>
        <taxon>Paracoccaceae</taxon>
        <taxon>Thioclava</taxon>
    </lineage>
</organism>
<reference evidence="1 2" key="1">
    <citation type="journal article" date="2011" name="Int. J. Syst. Evol. Microbiol.">
        <title>Zhongshania antarctica gen. nov., sp. nov. and Zhongshania guokunii sp. nov., gammaproteobacteria respectively isolated from coastal attached (fast) ice and surface seawater of the Antarctic.</title>
        <authorList>
            <person name="Li H.J."/>
            <person name="Zhang X.Y."/>
            <person name="Chen C.X."/>
            <person name="Zhang Y.J."/>
            <person name="Gao Z.M."/>
            <person name="Yu Y."/>
            <person name="Chen X.L."/>
            <person name="Chen B."/>
            <person name="Zhang Y.Z."/>
        </authorList>
    </citation>
    <scope>NUCLEOTIDE SEQUENCE [LARGE SCALE GENOMIC DNA]</scope>
    <source>
        <strain evidence="1 2">15-R06ZXC-3</strain>
    </source>
</reference>
<proteinExistence type="predicted"/>
<dbReference type="RefSeq" id="WP_368393010.1">
    <property type="nucleotide sequence ID" value="NZ_JBFRYC010000016.1"/>
</dbReference>
<comment type="caution">
    <text evidence="1">The sequence shown here is derived from an EMBL/GenBank/DDBJ whole genome shotgun (WGS) entry which is preliminary data.</text>
</comment>
<keyword evidence="2" id="KW-1185">Reference proteome</keyword>
<evidence type="ECO:0000313" key="1">
    <source>
        <dbReference type="EMBL" id="MEX1663481.1"/>
    </source>
</evidence>
<evidence type="ECO:0000313" key="2">
    <source>
        <dbReference type="Proteomes" id="UP001557465"/>
    </source>
</evidence>
<sequence length="233" mass="26688">MQDRYAGDVGDFVKLGLLRAVSPGRKLGVAWYRFPDEAHNDDGRHIGYLNRQEEYEALDPELFHHLKDIVSRERSIASLLPVLKDAASSDESLDMTGITVKARRAWRREWFSNVIDQLSACDLVFADPDNGIIDDQDKRKGAAKFGKQMPLQEVQALTCGRCAVIYHHNTRRPGGHDAEVDFWLEEFGLPGFAVRAARYSPRTFFVLNPDEEIRKRAKDFCARWAGMRVWLHE</sequence>
<gene>
    <name evidence="1" type="ORF">AB4874_17940</name>
</gene>
<dbReference type="EMBL" id="JBFRYC010000016">
    <property type="protein sequence ID" value="MEX1663481.1"/>
    <property type="molecule type" value="Genomic_DNA"/>
</dbReference>